<dbReference type="InterPro" id="IPR032871">
    <property type="entry name" value="AHH_dom_containing"/>
</dbReference>
<proteinExistence type="predicted"/>
<name>A0A1H3AQ92_9RHOB</name>
<accession>A0A1H3AQ92</accession>
<organism evidence="1 2">
    <name type="scientific">Paracoccus sanguinis</name>
    <dbReference type="NCBI Taxonomy" id="1545044"/>
    <lineage>
        <taxon>Bacteria</taxon>
        <taxon>Pseudomonadati</taxon>
        <taxon>Pseudomonadota</taxon>
        <taxon>Alphaproteobacteria</taxon>
        <taxon>Rhodobacterales</taxon>
        <taxon>Paracoccaceae</taxon>
        <taxon>Paracoccus</taxon>
    </lineage>
</organism>
<protein>
    <submittedName>
        <fullName evidence="1">A nuclease family of the HNH/ENDO VII superfamily with conserved AHH</fullName>
    </submittedName>
</protein>
<keyword evidence="2" id="KW-1185">Reference proteome</keyword>
<dbReference type="AlphaFoldDB" id="A0A1H3AQ92"/>
<evidence type="ECO:0000313" key="2">
    <source>
        <dbReference type="Proteomes" id="UP000182944"/>
    </source>
</evidence>
<evidence type="ECO:0000313" key="1">
    <source>
        <dbReference type="EMBL" id="SDX31304.1"/>
    </source>
</evidence>
<reference evidence="2" key="1">
    <citation type="submission" date="2016-10" db="EMBL/GenBank/DDBJ databases">
        <authorList>
            <person name="Varghese N."/>
            <person name="Submissions S."/>
        </authorList>
    </citation>
    <scope>NUCLEOTIDE SEQUENCE [LARGE SCALE GENOMIC DNA]</scope>
    <source>
        <strain evidence="2">DSM 29303</strain>
    </source>
</reference>
<sequence>MGVVTGAVALAVVPTNTAPAHLVGIAPDLRVSFPFDSIVGRVEFRVDGHWRDTGVEATLTPGGLSAETRALETRVGPLDDATRGAFINERRNGLGLAALDALSYRSRAALQIETLPGNWQAHHLVSFDVVDTLSPGLQQAMAASGWAMDARANLVALPRDWATFDANMGALPMHNGPHPGYSGDVRDLLTPLEARYQDMSAEELKRALEQISDHMRRGILELKYHVTVR</sequence>
<gene>
    <name evidence="1" type="ORF">SAMN05444276_104152</name>
</gene>
<dbReference type="EMBL" id="FNNA01000004">
    <property type="protein sequence ID" value="SDX31304.1"/>
    <property type="molecule type" value="Genomic_DNA"/>
</dbReference>
<dbReference type="Proteomes" id="UP000182944">
    <property type="component" value="Unassembled WGS sequence"/>
</dbReference>
<dbReference type="STRING" id="1545044.SAMN05444276_104152"/>
<dbReference type="Pfam" id="PF14412">
    <property type="entry name" value="AHH"/>
    <property type="match status" value="1"/>
</dbReference>